<dbReference type="InterPro" id="IPR003779">
    <property type="entry name" value="CMD-like"/>
</dbReference>
<sequence length="200" mass="22157">MARISGVQQGDAGLRVRLVYMFMRRGMTRMTGRAPASGRSGIEPLEVWAHQPALMTAMGRYQQAVRKAHTVDERTKNLVELKGAQMIGCEYCVDLGSQICRNSGFTDEELLALPRYRDSELFTDREKLALDYAVAVMRTPVAVSDDLFARMKAQFSDEQLVEITALLTVVNIDRFNAAFKIGSAGFSEGMVCVPPDRSPG</sequence>
<feature type="domain" description="Carboxymuconolactone decarboxylase-like" evidence="1">
    <location>
        <begin position="52"/>
        <end position="133"/>
    </location>
</feature>
<dbReference type="RefSeq" id="WP_345351458.1">
    <property type="nucleotide sequence ID" value="NZ_BAABFB010000072.1"/>
</dbReference>
<name>A0ABP8PJK0_9NOCA</name>
<organism evidence="2 3">
    <name type="scientific">Rhodococcus olei</name>
    <dbReference type="NCBI Taxonomy" id="2161675"/>
    <lineage>
        <taxon>Bacteria</taxon>
        <taxon>Bacillati</taxon>
        <taxon>Actinomycetota</taxon>
        <taxon>Actinomycetes</taxon>
        <taxon>Mycobacteriales</taxon>
        <taxon>Nocardiaceae</taxon>
        <taxon>Rhodococcus</taxon>
    </lineage>
</organism>
<dbReference type="Pfam" id="PF02627">
    <property type="entry name" value="CMD"/>
    <property type="match status" value="1"/>
</dbReference>
<accession>A0ABP8PJK0</accession>
<dbReference type="Proteomes" id="UP001501183">
    <property type="component" value="Unassembled WGS sequence"/>
</dbReference>
<gene>
    <name evidence="2" type="ORF">GCM10023094_47980</name>
</gene>
<dbReference type="InterPro" id="IPR029032">
    <property type="entry name" value="AhpD-like"/>
</dbReference>
<evidence type="ECO:0000259" key="1">
    <source>
        <dbReference type="Pfam" id="PF02627"/>
    </source>
</evidence>
<dbReference type="SUPFAM" id="SSF69118">
    <property type="entry name" value="AhpD-like"/>
    <property type="match status" value="1"/>
</dbReference>
<keyword evidence="3" id="KW-1185">Reference proteome</keyword>
<dbReference type="PANTHER" id="PTHR34846:SF10">
    <property type="entry name" value="CYTOPLASMIC PROTEIN"/>
    <property type="match status" value="1"/>
</dbReference>
<proteinExistence type="predicted"/>
<dbReference type="Gene3D" id="1.20.1290.10">
    <property type="entry name" value="AhpD-like"/>
    <property type="match status" value="1"/>
</dbReference>
<dbReference type="PANTHER" id="PTHR34846">
    <property type="entry name" value="4-CARBOXYMUCONOLACTONE DECARBOXYLASE FAMILY PROTEIN (AFU_ORTHOLOGUE AFUA_6G11590)"/>
    <property type="match status" value="1"/>
</dbReference>
<dbReference type="EMBL" id="BAABFB010000072">
    <property type="protein sequence ID" value="GAA4488321.1"/>
    <property type="molecule type" value="Genomic_DNA"/>
</dbReference>
<evidence type="ECO:0000313" key="2">
    <source>
        <dbReference type="EMBL" id="GAA4488321.1"/>
    </source>
</evidence>
<comment type="caution">
    <text evidence="2">The sequence shown here is derived from an EMBL/GenBank/DDBJ whole genome shotgun (WGS) entry which is preliminary data.</text>
</comment>
<evidence type="ECO:0000313" key="3">
    <source>
        <dbReference type="Proteomes" id="UP001501183"/>
    </source>
</evidence>
<protein>
    <recommendedName>
        <fullName evidence="1">Carboxymuconolactone decarboxylase-like domain-containing protein</fullName>
    </recommendedName>
</protein>
<reference evidence="3" key="1">
    <citation type="journal article" date="2019" name="Int. J. Syst. Evol. Microbiol.">
        <title>The Global Catalogue of Microorganisms (GCM) 10K type strain sequencing project: providing services to taxonomists for standard genome sequencing and annotation.</title>
        <authorList>
            <consortium name="The Broad Institute Genomics Platform"/>
            <consortium name="The Broad Institute Genome Sequencing Center for Infectious Disease"/>
            <person name="Wu L."/>
            <person name="Ma J."/>
        </authorList>
    </citation>
    <scope>NUCLEOTIDE SEQUENCE [LARGE SCALE GENOMIC DNA]</scope>
    <source>
        <strain evidence="3">JCM 32206</strain>
    </source>
</reference>